<keyword evidence="3" id="KW-1185">Reference proteome</keyword>
<dbReference type="EMBL" id="JAUSUB010000001">
    <property type="protein sequence ID" value="MDQ0268240.1"/>
    <property type="molecule type" value="Genomic_DNA"/>
</dbReference>
<evidence type="ECO:0000313" key="2">
    <source>
        <dbReference type="EMBL" id="MDQ0268240.1"/>
    </source>
</evidence>
<gene>
    <name evidence="2" type="ORF">J2S17_000109</name>
</gene>
<evidence type="ECO:0000256" key="1">
    <source>
        <dbReference type="SAM" id="MobiDB-lite"/>
    </source>
</evidence>
<organism evidence="2 3">
    <name type="scientific">Cytobacillus purgationiresistens</name>
    <dbReference type="NCBI Taxonomy" id="863449"/>
    <lineage>
        <taxon>Bacteria</taxon>
        <taxon>Bacillati</taxon>
        <taxon>Bacillota</taxon>
        <taxon>Bacilli</taxon>
        <taxon>Bacillales</taxon>
        <taxon>Bacillaceae</taxon>
        <taxon>Cytobacillus</taxon>
    </lineage>
</organism>
<proteinExistence type="predicted"/>
<dbReference type="Proteomes" id="UP001238088">
    <property type="component" value="Unassembled WGS sequence"/>
</dbReference>
<feature type="compositionally biased region" description="Basic and acidic residues" evidence="1">
    <location>
        <begin position="14"/>
        <end position="25"/>
    </location>
</feature>
<name>A0ABU0AAG5_9BACI</name>
<evidence type="ECO:0000313" key="3">
    <source>
        <dbReference type="Proteomes" id="UP001238088"/>
    </source>
</evidence>
<feature type="region of interest" description="Disordered" evidence="1">
    <location>
        <begin position="14"/>
        <end position="34"/>
    </location>
</feature>
<accession>A0ABU0AAG5</accession>
<reference evidence="2 3" key="1">
    <citation type="submission" date="2023-07" db="EMBL/GenBank/DDBJ databases">
        <title>Genomic Encyclopedia of Type Strains, Phase IV (KMG-IV): sequencing the most valuable type-strain genomes for metagenomic binning, comparative biology and taxonomic classification.</title>
        <authorList>
            <person name="Goeker M."/>
        </authorList>
    </citation>
    <scope>NUCLEOTIDE SEQUENCE [LARGE SCALE GENOMIC DNA]</scope>
    <source>
        <strain evidence="2 3">DSM 23494</strain>
    </source>
</reference>
<protein>
    <submittedName>
        <fullName evidence="2">Uncharacterized protein</fullName>
    </submittedName>
</protein>
<sequence>MKISLETEPFYAETGKEDKSAEKKGLSKRKLVKR</sequence>
<comment type="caution">
    <text evidence="2">The sequence shown here is derived from an EMBL/GenBank/DDBJ whole genome shotgun (WGS) entry which is preliminary data.</text>
</comment>